<dbReference type="PANTHER" id="PTHR13493">
    <property type="entry name" value="ZINC FINGER CCHC DOMAIN-CONTAINING"/>
    <property type="match status" value="1"/>
</dbReference>
<evidence type="ECO:0000313" key="6">
    <source>
        <dbReference type="EnsemblMetazoa" id="AALFPA23_009315.P12794"/>
    </source>
</evidence>
<keyword evidence="2" id="KW-0963">Cytoplasm</keyword>
<keyword evidence="4" id="KW-0808">Transferase</keyword>
<feature type="chain" id="PRO_5047003073" description="CTCHY-type domain-containing protein" evidence="5">
    <location>
        <begin position="22"/>
        <end position="513"/>
    </location>
</feature>
<name>A0ABM1YHW9_AEDAL</name>
<dbReference type="RefSeq" id="XP_062715063.1">
    <property type="nucleotide sequence ID" value="XM_062859079.1"/>
</dbReference>
<dbReference type="EnsemblMetazoa" id="AALFPA23_009315.R12794">
    <property type="protein sequence ID" value="AALFPA23_009315.P12794"/>
    <property type="gene ID" value="AALFPA23_009315"/>
</dbReference>
<dbReference type="GeneID" id="109424532"/>
<protein>
    <recommendedName>
        <fullName evidence="8">CTCHY-type domain-containing protein</fullName>
    </recommendedName>
</protein>
<evidence type="ECO:0000256" key="2">
    <source>
        <dbReference type="ARBA" id="ARBA00022490"/>
    </source>
</evidence>
<accession>A0ABM1YHW9</accession>
<keyword evidence="3" id="KW-0489">Methyltransferase</keyword>
<proteinExistence type="predicted"/>
<reference evidence="6" key="2">
    <citation type="submission" date="2025-05" db="UniProtKB">
        <authorList>
            <consortium name="EnsemblMetazoa"/>
        </authorList>
    </citation>
    <scope>IDENTIFICATION</scope>
    <source>
        <strain evidence="6">Foshan</strain>
    </source>
</reference>
<reference evidence="7" key="1">
    <citation type="journal article" date="2015" name="Proc. Natl. Acad. Sci. U.S.A.">
        <title>Genome sequence of the Asian Tiger mosquito, Aedes albopictus, reveals insights into its biology, genetics, and evolution.</title>
        <authorList>
            <person name="Chen X.G."/>
            <person name="Jiang X."/>
            <person name="Gu J."/>
            <person name="Xu M."/>
            <person name="Wu Y."/>
            <person name="Deng Y."/>
            <person name="Zhang C."/>
            <person name="Bonizzoni M."/>
            <person name="Dermauw W."/>
            <person name="Vontas J."/>
            <person name="Armbruster P."/>
            <person name="Huang X."/>
            <person name="Yang Y."/>
            <person name="Zhang H."/>
            <person name="He W."/>
            <person name="Peng H."/>
            <person name="Liu Y."/>
            <person name="Wu K."/>
            <person name="Chen J."/>
            <person name="Lirakis M."/>
            <person name="Topalis P."/>
            <person name="Van Leeuwen T."/>
            <person name="Hall A.B."/>
            <person name="Jiang X."/>
            <person name="Thorpe C."/>
            <person name="Mueller R.L."/>
            <person name="Sun C."/>
            <person name="Waterhouse R.M."/>
            <person name="Yan G."/>
            <person name="Tu Z.J."/>
            <person name="Fang X."/>
            <person name="James A.A."/>
        </authorList>
    </citation>
    <scope>NUCLEOTIDE SEQUENCE [LARGE SCALE GENOMIC DNA]</scope>
    <source>
        <strain evidence="7">Foshan</strain>
    </source>
</reference>
<dbReference type="InterPro" id="IPR039846">
    <property type="entry name" value="ZCCHC4"/>
</dbReference>
<dbReference type="Pfam" id="PF10237">
    <property type="entry name" value="N6-adenineMlase"/>
    <property type="match status" value="1"/>
</dbReference>
<evidence type="ECO:0000256" key="1">
    <source>
        <dbReference type="ARBA" id="ARBA00004496"/>
    </source>
</evidence>
<dbReference type="PANTHER" id="PTHR13493:SF3">
    <property type="entry name" value="RRNA N6-ADENOSINE-METHYLTRANSFERASE ZCCHC4"/>
    <property type="match status" value="1"/>
</dbReference>
<dbReference type="Gene3D" id="4.10.60.10">
    <property type="entry name" value="Zinc finger, CCHC-type"/>
    <property type="match status" value="1"/>
</dbReference>
<sequence>MKKCKQIVLMYLYTGISVCHAHCNIEYHTQYYPTKAGHQYTHLEVIVDDNLPNNPCCQHGPTVLFHRTDQSHATIEKYYACTASRDGKCSFKVAASKKSTCYQDASKPAEQLKLDYDEVRNASVSQKVYCIQCQQLFLESNAKDHNKHKLFDKLSNEILLQPTRFLAPLSMDGNEAQYFFSDSSLNCIENMLKQVKITKVICLGAPRLHEHLLVKTDIKSLLLDIDRRFHWFYDQSQYVSYNMFNHFFFGGEKAENIFNNYLMVNESTERICIFTDPPFGCRTELLAHTISRINQTYNSVNQLSQQILPTFWIFPYFMETYIQKQMPSMEMSDYQVNYTNHRTYHSGEKGLKHGSPVRIFTNVPLELFKLPVKEGYKWCSECQKSVHRTNLHCRVCKKCPSKNGATYRHCSKCNWCVKPNYVHCNACGRCTQVQGHQCSSYRKQLNCRICLTKGHMEKCCPFWRTFKHFKMAKSGCVVCGSKQHIVTNCDERKRVLKERYFLGQCENAINCVK</sequence>
<dbReference type="PROSITE" id="PS50216">
    <property type="entry name" value="DHHC"/>
    <property type="match status" value="1"/>
</dbReference>
<evidence type="ECO:0000256" key="5">
    <source>
        <dbReference type="SAM" id="SignalP"/>
    </source>
</evidence>
<keyword evidence="7" id="KW-1185">Reference proteome</keyword>
<dbReference type="InterPro" id="IPR041370">
    <property type="entry name" value="Mlase_EEF1AKMT1/ZCCHC4"/>
</dbReference>
<evidence type="ECO:0000256" key="4">
    <source>
        <dbReference type="ARBA" id="ARBA00022679"/>
    </source>
</evidence>
<evidence type="ECO:0000256" key="3">
    <source>
        <dbReference type="ARBA" id="ARBA00022603"/>
    </source>
</evidence>
<comment type="subcellular location">
    <subcellularLocation>
        <location evidence="1">Cytoplasm</location>
    </subcellularLocation>
</comment>
<feature type="signal peptide" evidence="5">
    <location>
        <begin position="1"/>
        <end position="21"/>
    </location>
</feature>
<organism evidence="6 7">
    <name type="scientific">Aedes albopictus</name>
    <name type="common">Asian tiger mosquito</name>
    <name type="synonym">Stegomyia albopicta</name>
    <dbReference type="NCBI Taxonomy" id="7160"/>
    <lineage>
        <taxon>Eukaryota</taxon>
        <taxon>Metazoa</taxon>
        <taxon>Ecdysozoa</taxon>
        <taxon>Arthropoda</taxon>
        <taxon>Hexapoda</taxon>
        <taxon>Insecta</taxon>
        <taxon>Pterygota</taxon>
        <taxon>Neoptera</taxon>
        <taxon>Endopterygota</taxon>
        <taxon>Diptera</taxon>
        <taxon>Nematocera</taxon>
        <taxon>Culicoidea</taxon>
        <taxon>Culicidae</taxon>
        <taxon>Culicinae</taxon>
        <taxon>Aedini</taxon>
        <taxon>Aedes</taxon>
        <taxon>Stegomyia</taxon>
    </lineage>
</organism>
<dbReference type="Proteomes" id="UP000069940">
    <property type="component" value="Unassembled WGS sequence"/>
</dbReference>
<evidence type="ECO:0000313" key="7">
    <source>
        <dbReference type="Proteomes" id="UP000069940"/>
    </source>
</evidence>
<evidence type="ECO:0008006" key="8">
    <source>
        <dbReference type="Google" id="ProtNLM"/>
    </source>
</evidence>
<keyword evidence="5" id="KW-0732">Signal</keyword>